<evidence type="ECO:0000313" key="12">
    <source>
        <dbReference type="Proteomes" id="UP000823865"/>
    </source>
</evidence>
<feature type="domain" description="Endonuclease/exonuclease/phosphatase" evidence="10">
    <location>
        <begin position="104"/>
        <end position="348"/>
    </location>
</feature>
<evidence type="ECO:0000256" key="6">
    <source>
        <dbReference type="ARBA" id="ARBA00022801"/>
    </source>
</evidence>
<evidence type="ECO:0000256" key="4">
    <source>
        <dbReference type="ARBA" id="ARBA00022723"/>
    </source>
</evidence>
<accession>A0A9E2L529</accession>
<dbReference type="PANTHER" id="PTHR15822:SF4">
    <property type="entry name" value="TYROSYL-DNA PHOSPHODIESTERASE 2"/>
    <property type="match status" value="1"/>
</dbReference>
<evidence type="ECO:0000256" key="7">
    <source>
        <dbReference type="ARBA" id="ARBA00022842"/>
    </source>
</evidence>
<evidence type="ECO:0000256" key="9">
    <source>
        <dbReference type="SAM" id="Phobius"/>
    </source>
</evidence>
<keyword evidence="4" id="KW-0479">Metal-binding</keyword>
<evidence type="ECO:0000259" key="10">
    <source>
        <dbReference type="Pfam" id="PF03372"/>
    </source>
</evidence>
<keyword evidence="11" id="KW-0255">Endonuclease</keyword>
<reference evidence="11" key="2">
    <citation type="submission" date="2021-04" db="EMBL/GenBank/DDBJ databases">
        <authorList>
            <person name="Gilroy R."/>
        </authorList>
    </citation>
    <scope>NUCLEOTIDE SEQUENCE</scope>
    <source>
        <strain evidence="11">G3-2149</strain>
    </source>
</reference>
<dbReference type="GO" id="GO:0016787">
    <property type="term" value="F:hydrolase activity"/>
    <property type="evidence" value="ECO:0007669"/>
    <property type="project" value="UniProtKB-KW"/>
</dbReference>
<proteinExistence type="predicted"/>
<comment type="cofactor">
    <cofactor evidence="2">
        <name>Mg(2+)</name>
        <dbReference type="ChEBI" id="CHEBI:18420"/>
    </cofactor>
</comment>
<sequence length="364" mass="41575">MLLKIKKLILQMLAGANVTSSLWLLFAAWSVYLTPADYPRLSLFGLTFPIALVINLLFLLFWVIFHVRYTLIPLVSLLLVSPFIYDYCPLNRTVSPPEKSLKVLTYNVAAFGGTEEAGKGEENEIFKYILASDADIICLQEASGLLRLTLDDRMKEAGYFVPKVLDNGKELLEHAYFKMPVLSVETIKYDSESNGTIAYHVLYEGDTLLVVNNHLESNRLTPEDKTMYKNMIFDPQKETMENGMRLLVRKMAQASAIRSPQVDIVNKYIKRDRSTAVLVCGDFNDSPISYTCNRFGRDLVSAYAESGWGPGFSYNKDLFYVRIDHIFHSQNLKSYATQIDRSIKTSDHYPLITYINMDKMERKN</sequence>
<dbReference type="InterPro" id="IPR036691">
    <property type="entry name" value="Endo/exonu/phosph_ase_sf"/>
</dbReference>
<evidence type="ECO:0000313" key="11">
    <source>
        <dbReference type="EMBL" id="MBU3852362.1"/>
    </source>
</evidence>
<dbReference type="Gene3D" id="3.60.10.10">
    <property type="entry name" value="Endonuclease/exonuclease/phosphatase"/>
    <property type="match status" value="1"/>
</dbReference>
<keyword evidence="7" id="KW-0460">Magnesium</keyword>
<feature type="transmembrane region" description="Helical" evidence="9">
    <location>
        <begin position="12"/>
        <end position="32"/>
    </location>
</feature>
<feature type="transmembrane region" description="Helical" evidence="9">
    <location>
        <begin position="44"/>
        <end position="64"/>
    </location>
</feature>
<reference evidence="11" key="1">
    <citation type="journal article" date="2021" name="PeerJ">
        <title>Extensive microbial diversity within the chicken gut microbiome revealed by metagenomics and culture.</title>
        <authorList>
            <person name="Gilroy R."/>
            <person name="Ravi A."/>
            <person name="Getino M."/>
            <person name="Pursley I."/>
            <person name="Horton D.L."/>
            <person name="Alikhan N.F."/>
            <person name="Baker D."/>
            <person name="Gharbi K."/>
            <person name="Hall N."/>
            <person name="Watson M."/>
            <person name="Adriaenssens E.M."/>
            <person name="Foster-Nyarko E."/>
            <person name="Jarju S."/>
            <person name="Secka A."/>
            <person name="Antonio M."/>
            <person name="Oren A."/>
            <person name="Chaudhuri R.R."/>
            <person name="La Ragione R."/>
            <person name="Hildebrand F."/>
            <person name="Pallen M.J."/>
        </authorList>
    </citation>
    <scope>NUCLEOTIDE SEQUENCE</scope>
    <source>
        <strain evidence="11">G3-2149</strain>
    </source>
</reference>
<dbReference type="AlphaFoldDB" id="A0A9E2L529"/>
<dbReference type="Pfam" id="PF03372">
    <property type="entry name" value="Exo_endo_phos"/>
    <property type="match status" value="1"/>
</dbReference>
<gene>
    <name evidence="11" type="ORF">H9789_00760</name>
</gene>
<keyword evidence="8" id="KW-0234">DNA repair</keyword>
<protein>
    <submittedName>
        <fullName evidence="11">Endonuclease/exonuclease/phosphatase family protein</fullName>
    </submittedName>
</protein>
<name>A0A9E2L529_9BACT</name>
<keyword evidence="5" id="KW-0227">DNA damage</keyword>
<keyword evidence="6" id="KW-0378">Hydrolase</keyword>
<comment type="caution">
    <text evidence="11">The sequence shown here is derived from an EMBL/GenBank/DDBJ whole genome shotgun (WGS) entry which is preliminary data.</text>
</comment>
<dbReference type="GO" id="GO:0046872">
    <property type="term" value="F:metal ion binding"/>
    <property type="evidence" value="ECO:0007669"/>
    <property type="project" value="UniProtKB-KW"/>
</dbReference>
<dbReference type="GO" id="GO:0004519">
    <property type="term" value="F:endonuclease activity"/>
    <property type="evidence" value="ECO:0007669"/>
    <property type="project" value="UniProtKB-KW"/>
</dbReference>
<dbReference type="SUPFAM" id="SSF56219">
    <property type="entry name" value="DNase I-like"/>
    <property type="match status" value="1"/>
</dbReference>
<evidence type="ECO:0000256" key="2">
    <source>
        <dbReference type="ARBA" id="ARBA00001946"/>
    </source>
</evidence>
<dbReference type="GO" id="GO:0006281">
    <property type="term" value="P:DNA repair"/>
    <property type="evidence" value="ECO:0007669"/>
    <property type="project" value="UniProtKB-KW"/>
</dbReference>
<evidence type="ECO:0000256" key="5">
    <source>
        <dbReference type="ARBA" id="ARBA00022763"/>
    </source>
</evidence>
<dbReference type="PANTHER" id="PTHR15822">
    <property type="entry name" value="TRAF AND TNF RECEPTOR-ASSOCIATED PROTEIN"/>
    <property type="match status" value="1"/>
</dbReference>
<comment type="cofactor">
    <cofactor evidence="1">
        <name>Mn(2+)</name>
        <dbReference type="ChEBI" id="CHEBI:29035"/>
    </cofactor>
</comment>
<dbReference type="InterPro" id="IPR051547">
    <property type="entry name" value="TDP2-like"/>
</dbReference>
<organism evidence="11 12">
    <name type="scientific">Candidatus Paraprevotella stercoravium</name>
    <dbReference type="NCBI Taxonomy" id="2838725"/>
    <lineage>
        <taxon>Bacteria</taxon>
        <taxon>Pseudomonadati</taxon>
        <taxon>Bacteroidota</taxon>
        <taxon>Bacteroidia</taxon>
        <taxon>Bacteroidales</taxon>
        <taxon>Prevotellaceae</taxon>
        <taxon>Paraprevotella</taxon>
    </lineage>
</organism>
<dbReference type="Proteomes" id="UP000823865">
    <property type="component" value="Unassembled WGS sequence"/>
</dbReference>
<evidence type="ECO:0000256" key="1">
    <source>
        <dbReference type="ARBA" id="ARBA00001936"/>
    </source>
</evidence>
<dbReference type="CDD" id="cd09084">
    <property type="entry name" value="EEP-2"/>
    <property type="match status" value="1"/>
</dbReference>
<keyword evidence="3" id="KW-0540">Nuclease</keyword>
<evidence type="ECO:0000256" key="3">
    <source>
        <dbReference type="ARBA" id="ARBA00022722"/>
    </source>
</evidence>
<dbReference type="InterPro" id="IPR005135">
    <property type="entry name" value="Endo/exonuclease/phosphatase"/>
</dbReference>
<keyword evidence="9" id="KW-0812">Transmembrane</keyword>
<keyword evidence="9" id="KW-1133">Transmembrane helix</keyword>
<dbReference type="EMBL" id="JAHLFU010000017">
    <property type="protein sequence ID" value="MBU3852362.1"/>
    <property type="molecule type" value="Genomic_DNA"/>
</dbReference>
<keyword evidence="9" id="KW-0472">Membrane</keyword>
<evidence type="ECO:0000256" key="8">
    <source>
        <dbReference type="ARBA" id="ARBA00023204"/>
    </source>
</evidence>